<comment type="caution">
    <text evidence="2">The sequence shown here is derived from an EMBL/GenBank/DDBJ whole genome shotgun (WGS) entry which is preliminary data.</text>
</comment>
<keyword evidence="3" id="KW-1185">Reference proteome</keyword>
<dbReference type="Proteomes" id="UP000625711">
    <property type="component" value="Unassembled WGS sequence"/>
</dbReference>
<organism evidence="2 3">
    <name type="scientific">Rhynchophorus ferrugineus</name>
    <name type="common">Red palm weevil</name>
    <name type="synonym">Curculio ferrugineus</name>
    <dbReference type="NCBI Taxonomy" id="354439"/>
    <lineage>
        <taxon>Eukaryota</taxon>
        <taxon>Metazoa</taxon>
        <taxon>Ecdysozoa</taxon>
        <taxon>Arthropoda</taxon>
        <taxon>Hexapoda</taxon>
        <taxon>Insecta</taxon>
        <taxon>Pterygota</taxon>
        <taxon>Neoptera</taxon>
        <taxon>Endopterygota</taxon>
        <taxon>Coleoptera</taxon>
        <taxon>Polyphaga</taxon>
        <taxon>Cucujiformia</taxon>
        <taxon>Curculionidae</taxon>
        <taxon>Dryophthorinae</taxon>
        <taxon>Rhynchophorus</taxon>
    </lineage>
</organism>
<dbReference type="AlphaFoldDB" id="A0A834M7A2"/>
<gene>
    <name evidence="2" type="ORF">GWI33_012736</name>
</gene>
<proteinExistence type="predicted"/>
<reference evidence="2" key="1">
    <citation type="submission" date="2020-08" db="EMBL/GenBank/DDBJ databases">
        <title>Genome sequencing and assembly of the red palm weevil Rhynchophorus ferrugineus.</title>
        <authorList>
            <person name="Dias G.B."/>
            <person name="Bergman C.M."/>
            <person name="Manee M."/>
        </authorList>
    </citation>
    <scope>NUCLEOTIDE SEQUENCE</scope>
    <source>
        <strain evidence="2">AA-2017</strain>
        <tissue evidence="2">Whole larva</tissue>
    </source>
</reference>
<dbReference type="EMBL" id="JAACXV010012506">
    <property type="protein sequence ID" value="KAF7274586.1"/>
    <property type="molecule type" value="Genomic_DNA"/>
</dbReference>
<sequence>MRTLIHGIQQISYGYSLFRSITFGLTSTGRVKHKERLPRAAQPSPPGEPYPPVSGSLARKSSNFRKGIGPGNVGSLGREGGDGGCSPNQITDTLAGLGITEKAYLNRDHGAGAIETFCESNTRPTIRHHPPRGRRNVVIRRSSKKGVARCRLPPIGAGAHSAPGSRSRLAQFECCCGCVRCIESRRATVRGAPLD</sequence>
<evidence type="ECO:0000313" key="2">
    <source>
        <dbReference type="EMBL" id="KAF7274586.1"/>
    </source>
</evidence>
<evidence type="ECO:0000256" key="1">
    <source>
        <dbReference type="SAM" id="MobiDB-lite"/>
    </source>
</evidence>
<accession>A0A834M7A2</accession>
<feature type="region of interest" description="Disordered" evidence="1">
    <location>
        <begin position="32"/>
        <end position="87"/>
    </location>
</feature>
<feature type="compositionally biased region" description="Gly residues" evidence="1">
    <location>
        <begin position="68"/>
        <end position="84"/>
    </location>
</feature>
<name>A0A834M7A2_RHYFE</name>
<protein>
    <submittedName>
        <fullName evidence="2">Uncharacterized protein</fullName>
    </submittedName>
</protein>
<evidence type="ECO:0000313" key="3">
    <source>
        <dbReference type="Proteomes" id="UP000625711"/>
    </source>
</evidence>
<feature type="compositionally biased region" description="Pro residues" evidence="1">
    <location>
        <begin position="43"/>
        <end position="52"/>
    </location>
</feature>